<evidence type="ECO:0000256" key="1">
    <source>
        <dbReference type="SAM" id="MobiDB-lite"/>
    </source>
</evidence>
<dbReference type="EMBL" id="FOVH01000005">
    <property type="protein sequence ID" value="SFO37377.1"/>
    <property type="molecule type" value="Genomic_DNA"/>
</dbReference>
<feature type="region of interest" description="Disordered" evidence="1">
    <location>
        <begin position="1"/>
        <end position="28"/>
    </location>
</feature>
<dbReference type="STRING" id="1993.SAMN04489713_105302"/>
<dbReference type="CDD" id="cd06558">
    <property type="entry name" value="crotonase-like"/>
    <property type="match status" value="1"/>
</dbReference>
<dbReference type="Gene3D" id="3.90.226.10">
    <property type="entry name" value="2-enoyl-CoA Hydratase, Chain A, domain 1"/>
    <property type="match status" value="1"/>
</dbReference>
<evidence type="ECO:0000313" key="3">
    <source>
        <dbReference type="Proteomes" id="UP000183413"/>
    </source>
</evidence>
<gene>
    <name evidence="2" type="ORF">SAMN04489713_105302</name>
</gene>
<dbReference type="PANTHER" id="PTHR11941:SF54">
    <property type="entry name" value="ENOYL-COA HYDRATASE, MITOCHONDRIAL"/>
    <property type="match status" value="1"/>
</dbReference>
<proteinExistence type="predicted"/>
<dbReference type="Pfam" id="PF00378">
    <property type="entry name" value="ECH_1"/>
    <property type="match status" value="1"/>
</dbReference>
<reference evidence="2 3" key="1">
    <citation type="submission" date="2016-10" db="EMBL/GenBank/DDBJ databases">
        <authorList>
            <person name="de Groot N.N."/>
        </authorList>
    </citation>
    <scope>NUCLEOTIDE SEQUENCE [LARGE SCALE GENOMIC DNA]</scope>
    <source>
        <strain evidence="2 3">DSM 43067</strain>
    </source>
</reference>
<dbReference type="PANTHER" id="PTHR11941">
    <property type="entry name" value="ENOYL-COA HYDRATASE-RELATED"/>
    <property type="match status" value="1"/>
</dbReference>
<keyword evidence="2" id="KW-0413">Isomerase</keyword>
<dbReference type="AlphaFoldDB" id="A0A1I5GN65"/>
<feature type="compositionally biased region" description="Polar residues" evidence="1">
    <location>
        <begin position="10"/>
        <end position="19"/>
    </location>
</feature>
<evidence type="ECO:0000313" key="2">
    <source>
        <dbReference type="EMBL" id="SFO37377.1"/>
    </source>
</evidence>
<dbReference type="InterPro" id="IPR029045">
    <property type="entry name" value="ClpP/crotonase-like_dom_sf"/>
</dbReference>
<dbReference type="SUPFAM" id="SSF52096">
    <property type="entry name" value="ClpP/crotonase"/>
    <property type="match status" value="1"/>
</dbReference>
<dbReference type="InterPro" id="IPR001753">
    <property type="entry name" value="Enoyl-CoA_hydra/iso"/>
</dbReference>
<keyword evidence="3" id="KW-1185">Reference proteome</keyword>
<sequence length="160" mass="16624">MDGVIGGRSHGQNGTQSTARRPERVPSGARVKAVSLAPKVPAMISGYRELAETAVVALMKLGPPKFAEIDGGCFGAGCSLALACDVRICSPTSQFGIPALKNGLTYEPVFVRRLVEVVGSGPAGLLLYGGERWNGHVAAARGLVDDDVHQDRAAVPTLAM</sequence>
<protein>
    <submittedName>
        <fullName evidence="2">Enoyl-CoA hydratase/isomerase</fullName>
    </submittedName>
</protein>
<dbReference type="InParanoid" id="A0A1I5GN65"/>
<name>A0A1I5GN65_9ACTN</name>
<accession>A0A1I5GN65</accession>
<dbReference type="GO" id="GO:0016853">
    <property type="term" value="F:isomerase activity"/>
    <property type="evidence" value="ECO:0007669"/>
    <property type="project" value="UniProtKB-KW"/>
</dbReference>
<dbReference type="GO" id="GO:0006635">
    <property type="term" value="P:fatty acid beta-oxidation"/>
    <property type="evidence" value="ECO:0007669"/>
    <property type="project" value="TreeGrafter"/>
</dbReference>
<organism evidence="2 3">
    <name type="scientific">Actinomadura madurae</name>
    <dbReference type="NCBI Taxonomy" id="1993"/>
    <lineage>
        <taxon>Bacteria</taxon>
        <taxon>Bacillati</taxon>
        <taxon>Actinomycetota</taxon>
        <taxon>Actinomycetes</taxon>
        <taxon>Streptosporangiales</taxon>
        <taxon>Thermomonosporaceae</taxon>
        <taxon>Actinomadura</taxon>
    </lineage>
</organism>
<dbReference type="Proteomes" id="UP000183413">
    <property type="component" value="Unassembled WGS sequence"/>
</dbReference>